<dbReference type="Proteomes" id="UP001516472">
    <property type="component" value="Unassembled WGS sequence"/>
</dbReference>
<evidence type="ECO:0008006" key="3">
    <source>
        <dbReference type="Google" id="ProtNLM"/>
    </source>
</evidence>
<keyword evidence="2" id="KW-1185">Reference proteome</keyword>
<name>A0ABR9PV37_9BACT</name>
<gene>
    <name evidence="1" type="ORF">G4177_26760</name>
</gene>
<evidence type="ECO:0000313" key="1">
    <source>
        <dbReference type="EMBL" id="MBE4751776.1"/>
    </source>
</evidence>
<dbReference type="EMBL" id="JAAIYO010000009">
    <property type="protein sequence ID" value="MBE4751776.1"/>
    <property type="molecule type" value="Genomic_DNA"/>
</dbReference>
<proteinExistence type="predicted"/>
<comment type="caution">
    <text evidence="1">The sequence shown here is derived from an EMBL/GenBank/DDBJ whole genome shotgun (WGS) entry which is preliminary data.</text>
</comment>
<organism evidence="1 2">
    <name type="scientific">Corallococcus soli</name>
    <dbReference type="NCBI Taxonomy" id="2710757"/>
    <lineage>
        <taxon>Bacteria</taxon>
        <taxon>Pseudomonadati</taxon>
        <taxon>Myxococcota</taxon>
        <taxon>Myxococcia</taxon>
        <taxon>Myxococcales</taxon>
        <taxon>Cystobacterineae</taxon>
        <taxon>Myxococcaceae</taxon>
        <taxon>Corallococcus</taxon>
    </lineage>
</organism>
<evidence type="ECO:0000313" key="2">
    <source>
        <dbReference type="Proteomes" id="UP001516472"/>
    </source>
</evidence>
<dbReference type="RefSeq" id="WP_193428974.1">
    <property type="nucleotide sequence ID" value="NZ_CBCSIP010000060.1"/>
</dbReference>
<sequence>MFFYFECKTCKKVSDLFTQGERPAEVPKCGPCTTKHGDSIVETRSVNYFTWHCKRCDHTSGLCTSSDYPTLKGARPTCPKCHQSDAVFLVKPRVAGNAPRMAKRKEVGILGKRDREDLDLYADPDGLEQAALEEMPGGGKGKKRSLALFLDGADEHPQEVVFGPTASNALLAKSEALYQDKKRFREKYKTKYGTLSDKKNPLKTELHDGTVVSLQTYKNDLSSTEKVGKTLYPKMNKSAPTVVNAAKLVDRSVQWDYRELGPNSFLRRLCSLLYVVEFNGGGDGNNPVELQAMWAGGSLFLSTNNLAFSTSLLAALKKEGSVRAFLAQVNLGGTSTGTYVTAMRNFGKEHTAKLPVYQAEFSSGKYPDYFRFKWEYVFSELQASLTLGSPDIQELVVAKSATQEGFRHWSVTSPVVAGKVYVVLPKARTKGEGDTYFTKKKIHAEELFHPILMALDGAGILSDVLPAFVGGVKTPCRTCSMVLEDASTALGTKLILPTNAFGHYWKASGMHVPNPVFPPQAQTMVFGSKKSIDDGSINIYNTEMPPSPSRDD</sequence>
<protein>
    <recommendedName>
        <fullName evidence="3">Zinc ribbon domain-containing protein</fullName>
    </recommendedName>
</protein>
<accession>A0ABR9PV37</accession>
<reference evidence="1 2" key="1">
    <citation type="submission" date="2020-02" db="EMBL/GenBank/DDBJ databases">
        <authorList>
            <person name="Babadi Z.K."/>
            <person name="Risdian C."/>
            <person name="Ebrahimipour G.H."/>
            <person name="Wink J."/>
        </authorList>
    </citation>
    <scope>NUCLEOTIDE SEQUENCE [LARGE SCALE GENOMIC DNA]</scope>
    <source>
        <strain evidence="1 2">ZKHCc1 1396</strain>
    </source>
</reference>